<evidence type="ECO:0000313" key="1">
    <source>
        <dbReference type="EMBL" id="KAI3800665.1"/>
    </source>
</evidence>
<protein>
    <submittedName>
        <fullName evidence="1">Uncharacterized protein</fullName>
    </submittedName>
</protein>
<dbReference type="EMBL" id="CM042027">
    <property type="protein sequence ID" value="KAI3800665.1"/>
    <property type="molecule type" value="Genomic_DNA"/>
</dbReference>
<gene>
    <name evidence="1" type="ORF">L1987_28759</name>
</gene>
<comment type="caution">
    <text evidence="1">The sequence shown here is derived from an EMBL/GenBank/DDBJ whole genome shotgun (WGS) entry which is preliminary data.</text>
</comment>
<reference evidence="1 2" key="2">
    <citation type="journal article" date="2022" name="Mol. Ecol. Resour.">
        <title>The genomes of chicory, endive, great burdock and yacon provide insights into Asteraceae paleo-polyploidization history and plant inulin production.</title>
        <authorList>
            <person name="Fan W."/>
            <person name="Wang S."/>
            <person name="Wang H."/>
            <person name="Wang A."/>
            <person name="Jiang F."/>
            <person name="Liu H."/>
            <person name="Zhao H."/>
            <person name="Xu D."/>
            <person name="Zhang Y."/>
        </authorList>
    </citation>
    <scope>NUCLEOTIDE SEQUENCE [LARGE SCALE GENOMIC DNA]</scope>
    <source>
        <strain evidence="2">cv. Yunnan</strain>
        <tissue evidence="1">Leaves</tissue>
    </source>
</reference>
<proteinExistence type="predicted"/>
<sequence length="302" mass="34204">MYVFFVLNLWSRIISSNASYSSTNSSFDCSFLLLWAVDINMVLDTTMGIPTTLLHRLAILTVDIRHTFVLRLVVIPRQPIPGHLLLVIQGMEVIDTVWERFLPEAQRRWRLRMELTICLIMAMGHMVMDTMGITIIMASLNTISSSVQSLANVGSIEGCLESTKCGNDLLFLTPTKPPSAFHTQPPFSLSRVSLASISSSPTIYLNFLYSSSTYEVSSSDLFRRFQFQFCLIIPLYHTCISVSSIGDSSFHLRICVFNRNDALNDAFVPPSIEPFLEDLELGDRMRLKSKKISKSIYFFLTR</sequence>
<accession>A0ACB9HZJ7</accession>
<evidence type="ECO:0000313" key="2">
    <source>
        <dbReference type="Proteomes" id="UP001056120"/>
    </source>
</evidence>
<name>A0ACB9HZJ7_9ASTR</name>
<organism evidence="1 2">
    <name type="scientific">Smallanthus sonchifolius</name>
    <dbReference type="NCBI Taxonomy" id="185202"/>
    <lineage>
        <taxon>Eukaryota</taxon>
        <taxon>Viridiplantae</taxon>
        <taxon>Streptophyta</taxon>
        <taxon>Embryophyta</taxon>
        <taxon>Tracheophyta</taxon>
        <taxon>Spermatophyta</taxon>
        <taxon>Magnoliopsida</taxon>
        <taxon>eudicotyledons</taxon>
        <taxon>Gunneridae</taxon>
        <taxon>Pentapetalae</taxon>
        <taxon>asterids</taxon>
        <taxon>campanulids</taxon>
        <taxon>Asterales</taxon>
        <taxon>Asteraceae</taxon>
        <taxon>Asteroideae</taxon>
        <taxon>Heliantheae alliance</taxon>
        <taxon>Millerieae</taxon>
        <taxon>Smallanthus</taxon>
    </lineage>
</organism>
<reference evidence="2" key="1">
    <citation type="journal article" date="2022" name="Mol. Ecol. Resour.">
        <title>The genomes of chicory, endive, great burdock and yacon provide insights into Asteraceae palaeo-polyploidization history and plant inulin production.</title>
        <authorList>
            <person name="Fan W."/>
            <person name="Wang S."/>
            <person name="Wang H."/>
            <person name="Wang A."/>
            <person name="Jiang F."/>
            <person name="Liu H."/>
            <person name="Zhao H."/>
            <person name="Xu D."/>
            <person name="Zhang Y."/>
        </authorList>
    </citation>
    <scope>NUCLEOTIDE SEQUENCE [LARGE SCALE GENOMIC DNA]</scope>
    <source>
        <strain evidence="2">cv. Yunnan</strain>
    </source>
</reference>
<dbReference type="Proteomes" id="UP001056120">
    <property type="component" value="Linkage Group LG10"/>
</dbReference>
<keyword evidence="2" id="KW-1185">Reference proteome</keyword>